<gene>
    <name evidence="1" type="ORF">QJS10_CPB14g01166</name>
</gene>
<proteinExistence type="predicted"/>
<accession>A0AAV9DBR2</accession>
<dbReference type="PANTHER" id="PTHR37610">
    <property type="entry name" value="CCHC-TYPE DOMAIN-CONTAINING PROTEIN"/>
    <property type="match status" value="1"/>
</dbReference>
<dbReference type="AlphaFoldDB" id="A0AAV9DBR2"/>
<reference evidence="1" key="1">
    <citation type="journal article" date="2023" name="Nat. Commun.">
        <title>Diploid and tetraploid genomes of Acorus and the evolution of monocots.</title>
        <authorList>
            <person name="Ma L."/>
            <person name="Liu K.W."/>
            <person name="Li Z."/>
            <person name="Hsiao Y.Y."/>
            <person name="Qi Y."/>
            <person name="Fu T."/>
            <person name="Tang G.D."/>
            <person name="Zhang D."/>
            <person name="Sun W.H."/>
            <person name="Liu D.K."/>
            <person name="Li Y."/>
            <person name="Chen G.Z."/>
            <person name="Liu X.D."/>
            <person name="Liao X.Y."/>
            <person name="Jiang Y.T."/>
            <person name="Yu X."/>
            <person name="Hao Y."/>
            <person name="Huang J."/>
            <person name="Zhao X.W."/>
            <person name="Ke S."/>
            <person name="Chen Y.Y."/>
            <person name="Wu W.L."/>
            <person name="Hsu J.L."/>
            <person name="Lin Y.F."/>
            <person name="Huang M.D."/>
            <person name="Li C.Y."/>
            <person name="Huang L."/>
            <person name="Wang Z.W."/>
            <person name="Zhao X."/>
            <person name="Zhong W.Y."/>
            <person name="Peng D.H."/>
            <person name="Ahmad S."/>
            <person name="Lan S."/>
            <person name="Zhang J.S."/>
            <person name="Tsai W.C."/>
            <person name="Van de Peer Y."/>
            <person name="Liu Z.J."/>
        </authorList>
    </citation>
    <scope>NUCLEOTIDE SEQUENCE</scope>
    <source>
        <strain evidence="1">CP</strain>
    </source>
</reference>
<protein>
    <recommendedName>
        <fullName evidence="3">Retrotransposon gag domain-containing protein</fullName>
    </recommendedName>
</protein>
<sequence length="283" mass="32012">MDPTPKDLTPLSGGEIKDDASLGQIQNTSVGITAIPLGHNSHAQRITNVLLDGRNYPSWSRSFDCIWVVEACQAFFLAPLKKPAETDATFNQWEINNCTVLGWLYNSMETRIYIMFMYHDTVDSLWAALKKTYGHARNDSRIYELYKDIAQATQGTQSVTDYFGFLQARWEELAHYEPLSELSKEAATIVVGQLQRQQTYAFLMGLRSEFESLRVQILNTTPLLYLKHLLLLRVMSIAVRSLPQHPLEPSAIRWHWRPPLDMTLAATGIVVAVVVVDVDAAIL</sequence>
<evidence type="ECO:0008006" key="3">
    <source>
        <dbReference type="Google" id="ProtNLM"/>
    </source>
</evidence>
<organism evidence="1 2">
    <name type="scientific">Acorus calamus</name>
    <name type="common">Sweet flag</name>
    <dbReference type="NCBI Taxonomy" id="4465"/>
    <lineage>
        <taxon>Eukaryota</taxon>
        <taxon>Viridiplantae</taxon>
        <taxon>Streptophyta</taxon>
        <taxon>Embryophyta</taxon>
        <taxon>Tracheophyta</taxon>
        <taxon>Spermatophyta</taxon>
        <taxon>Magnoliopsida</taxon>
        <taxon>Liliopsida</taxon>
        <taxon>Acoraceae</taxon>
        <taxon>Acorus</taxon>
    </lineage>
</organism>
<comment type="caution">
    <text evidence="1">The sequence shown here is derived from an EMBL/GenBank/DDBJ whole genome shotgun (WGS) entry which is preliminary data.</text>
</comment>
<evidence type="ECO:0000313" key="2">
    <source>
        <dbReference type="Proteomes" id="UP001180020"/>
    </source>
</evidence>
<reference evidence="1" key="2">
    <citation type="submission" date="2023-06" db="EMBL/GenBank/DDBJ databases">
        <authorList>
            <person name="Ma L."/>
            <person name="Liu K.-W."/>
            <person name="Li Z."/>
            <person name="Hsiao Y.-Y."/>
            <person name="Qi Y."/>
            <person name="Fu T."/>
            <person name="Tang G."/>
            <person name="Zhang D."/>
            <person name="Sun W.-H."/>
            <person name="Liu D.-K."/>
            <person name="Li Y."/>
            <person name="Chen G.-Z."/>
            <person name="Liu X.-D."/>
            <person name="Liao X.-Y."/>
            <person name="Jiang Y.-T."/>
            <person name="Yu X."/>
            <person name="Hao Y."/>
            <person name="Huang J."/>
            <person name="Zhao X.-W."/>
            <person name="Ke S."/>
            <person name="Chen Y.-Y."/>
            <person name="Wu W.-L."/>
            <person name="Hsu J.-L."/>
            <person name="Lin Y.-F."/>
            <person name="Huang M.-D."/>
            <person name="Li C.-Y."/>
            <person name="Huang L."/>
            <person name="Wang Z.-W."/>
            <person name="Zhao X."/>
            <person name="Zhong W.-Y."/>
            <person name="Peng D.-H."/>
            <person name="Ahmad S."/>
            <person name="Lan S."/>
            <person name="Zhang J.-S."/>
            <person name="Tsai W.-C."/>
            <person name="Van De Peer Y."/>
            <person name="Liu Z.-J."/>
        </authorList>
    </citation>
    <scope>NUCLEOTIDE SEQUENCE</scope>
    <source>
        <strain evidence="1">CP</strain>
        <tissue evidence="1">Leaves</tissue>
    </source>
</reference>
<dbReference type="Proteomes" id="UP001180020">
    <property type="component" value="Unassembled WGS sequence"/>
</dbReference>
<name>A0AAV9DBR2_ACOCL</name>
<keyword evidence="2" id="KW-1185">Reference proteome</keyword>
<evidence type="ECO:0000313" key="1">
    <source>
        <dbReference type="EMBL" id="KAK1298397.1"/>
    </source>
</evidence>
<dbReference type="EMBL" id="JAUJYO010000014">
    <property type="protein sequence ID" value="KAK1298397.1"/>
    <property type="molecule type" value="Genomic_DNA"/>
</dbReference>
<dbReference type="PANTHER" id="PTHR37610:SF40">
    <property type="entry name" value="OS01G0909600 PROTEIN"/>
    <property type="match status" value="1"/>
</dbReference>